<dbReference type="SUPFAM" id="SSF50891">
    <property type="entry name" value="Cyclophilin-like"/>
    <property type="match status" value="1"/>
</dbReference>
<dbReference type="EMBL" id="JBDIVE010000007">
    <property type="protein sequence ID" value="MEN3069463.1"/>
    <property type="molecule type" value="Genomic_DNA"/>
</dbReference>
<dbReference type="Gene3D" id="2.40.100.20">
    <property type="match status" value="1"/>
</dbReference>
<dbReference type="RefSeq" id="WP_345920232.1">
    <property type="nucleotide sequence ID" value="NZ_JBDIVE010000007.1"/>
</dbReference>
<organism evidence="3 4">
    <name type="scientific">Uliginosibacterium sediminicola</name>
    <dbReference type="NCBI Taxonomy" id="2024550"/>
    <lineage>
        <taxon>Bacteria</taxon>
        <taxon>Pseudomonadati</taxon>
        <taxon>Pseudomonadota</taxon>
        <taxon>Betaproteobacteria</taxon>
        <taxon>Rhodocyclales</taxon>
        <taxon>Zoogloeaceae</taxon>
        <taxon>Uliginosibacterium</taxon>
    </lineage>
</organism>
<dbReference type="InterPro" id="IPR029000">
    <property type="entry name" value="Cyclophilin-like_dom_sf"/>
</dbReference>
<keyword evidence="4" id="KW-1185">Reference proteome</keyword>
<gene>
    <name evidence="3" type="ORF">ABDB84_13305</name>
</gene>
<feature type="chain" id="PRO_5046081672" evidence="1">
    <location>
        <begin position="16"/>
        <end position="156"/>
    </location>
</feature>
<evidence type="ECO:0000313" key="4">
    <source>
        <dbReference type="Proteomes" id="UP001410394"/>
    </source>
</evidence>
<name>A0ABU9Z0N2_9RHOO</name>
<dbReference type="Proteomes" id="UP001410394">
    <property type="component" value="Unassembled WGS sequence"/>
</dbReference>
<feature type="signal peptide" evidence="1">
    <location>
        <begin position="1"/>
        <end position="15"/>
    </location>
</feature>
<dbReference type="Pfam" id="PF18050">
    <property type="entry name" value="Cyclophil_like2"/>
    <property type="match status" value="1"/>
</dbReference>
<dbReference type="InterPro" id="IPR041183">
    <property type="entry name" value="Cyclophilin-like"/>
</dbReference>
<feature type="domain" description="Cyclophilin-like" evidence="2">
    <location>
        <begin position="43"/>
        <end position="151"/>
    </location>
</feature>
<comment type="caution">
    <text evidence="3">The sequence shown here is derived from an EMBL/GenBank/DDBJ whole genome shotgun (WGS) entry which is preliminary data.</text>
</comment>
<proteinExistence type="predicted"/>
<evidence type="ECO:0000256" key="1">
    <source>
        <dbReference type="SAM" id="SignalP"/>
    </source>
</evidence>
<accession>A0ABU9Z0N2</accession>
<evidence type="ECO:0000313" key="3">
    <source>
        <dbReference type="EMBL" id="MEN3069463.1"/>
    </source>
</evidence>
<sequence>MLKLMHFLSHWTAFAGVLALSTTAAPRHAWAAQNESAGTPILIQAAGHTIRATLNDSRTAQDFIKSLPRSLTMTRWGDREFYGKVGSRLFDAVPRQKGFADGDITYWVPGASFAIFYDSTKDQDIDDLIVIGKIQSDLSVFKDLDYVLTMRIELAP</sequence>
<keyword evidence="1" id="KW-0732">Signal</keyword>
<reference evidence="3 4" key="1">
    <citation type="journal article" date="2018" name="Int. J. Syst. Evol. Microbiol.">
        <title>Uliginosibacterium sediminicola sp. nov., isolated from freshwater sediment.</title>
        <authorList>
            <person name="Hwang W.M."/>
            <person name="Kim S.M."/>
            <person name="Kang K."/>
            <person name="Ahn T.Y."/>
        </authorList>
    </citation>
    <scope>NUCLEOTIDE SEQUENCE [LARGE SCALE GENOMIC DNA]</scope>
    <source>
        <strain evidence="3 4">M1-21</strain>
    </source>
</reference>
<protein>
    <submittedName>
        <fullName evidence="3">Cyclophilin-like fold protein</fullName>
    </submittedName>
</protein>
<evidence type="ECO:0000259" key="2">
    <source>
        <dbReference type="Pfam" id="PF18050"/>
    </source>
</evidence>